<protein>
    <submittedName>
        <fullName evidence="1">Uncharacterized protein</fullName>
    </submittedName>
</protein>
<accession>A0ABN9PUB6</accession>
<evidence type="ECO:0000313" key="2">
    <source>
        <dbReference type="Proteomes" id="UP001189429"/>
    </source>
</evidence>
<feature type="non-terminal residue" evidence="1">
    <location>
        <position position="146"/>
    </location>
</feature>
<dbReference type="EMBL" id="CAUYUJ010001337">
    <property type="protein sequence ID" value="CAK0795447.1"/>
    <property type="molecule type" value="Genomic_DNA"/>
</dbReference>
<feature type="non-terminal residue" evidence="1">
    <location>
        <position position="1"/>
    </location>
</feature>
<name>A0ABN9PUB6_9DINO</name>
<evidence type="ECO:0000313" key="1">
    <source>
        <dbReference type="EMBL" id="CAK0795447.1"/>
    </source>
</evidence>
<dbReference type="Proteomes" id="UP001189429">
    <property type="component" value="Unassembled WGS sequence"/>
</dbReference>
<proteinExistence type="predicted"/>
<sequence length="146" mass="15128">ADRAGMAQAFRDVEMRGLVSKVEASDANERRARDPEINAAEEAAPAIQGAAGARAVARQKAAQDVWSMEANGAKIESEAQGAPRNARAEKIAAEASAFRAARQSTAMAKMAGKPMADARQEAGMLAETASSTCVRAAAEARGARGQ</sequence>
<gene>
    <name evidence="1" type="ORF">PCOR1329_LOCUS5126</name>
</gene>
<keyword evidence="2" id="KW-1185">Reference proteome</keyword>
<organism evidence="1 2">
    <name type="scientific">Prorocentrum cordatum</name>
    <dbReference type="NCBI Taxonomy" id="2364126"/>
    <lineage>
        <taxon>Eukaryota</taxon>
        <taxon>Sar</taxon>
        <taxon>Alveolata</taxon>
        <taxon>Dinophyceae</taxon>
        <taxon>Prorocentrales</taxon>
        <taxon>Prorocentraceae</taxon>
        <taxon>Prorocentrum</taxon>
    </lineage>
</organism>
<comment type="caution">
    <text evidence="1">The sequence shown here is derived from an EMBL/GenBank/DDBJ whole genome shotgun (WGS) entry which is preliminary data.</text>
</comment>
<reference evidence="1" key="1">
    <citation type="submission" date="2023-10" db="EMBL/GenBank/DDBJ databases">
        <authorList>
            <person name="Chen Y."/>
            <person name="Shah S."/>
            <person name="Dougan E. K."/>
            <person name="Thang M."/>
            <person name="Chan C."/>
        </authorList>
    </citation>
    <scope>NUCLEOTIDE SEQUENCE [LARGE SCALE GENOMIC DNA]</scope>
</reference>